<evidence type="ECO:0000256" key="2">
    <source>
        <dbReference type="ARBA" id="ARBA00004496"/>
    </source>
</evidence>
<feature type="compositionally biased region" description="Low complexity" evidence="7">
    <location>
        <begin position="757"/>
        <end position="783"/>
    </location>
</feature>
<dbReference type="Proteomes" id="UP001623330">
    <property type="component" value="Unassembled WGS sequence"/>
</dbReference>
<dbReference type="CDD" id="cd09242">
    <property type="entry name" value="BRO1_ScBro1_like"/>
    <property type="match status" value="1"/>
</dbReference>
<dbReference type="InterPro" id="IPR025304">
    <property type="entry name" value="ALIX_V_dom"/>
</dbReference>
<organism evidence="9 10">
    <name type="scientific">Nakaseomyces bracarensis</name>
    <dbReference type="NCBI Taxonomy" id="273131"/>
    <lineage>
        <taxon>Eukaryota</taxon>
        <taxon>Fungi</taxon>
        <taxon>Dikarya</taxon>
        <taxon>Ascomycota</taxon>
        <taxon>Saccharomycotina</taxon>
        <taxon>Saccharomycetes</taxon>
        <taxon>Saccharomycetales</taxon>
        <taxon>Saccharomycetaceae</taxon>
        <taxon>Nakaseomyces</taxon>
    </lineage>
</organism>
<dbReference type="Gene3D" id="1.20.120.560">
    <property type="entry name" value="alix/aip1 in complex with the ypdl late domain"/>
    <property type="match status" value="1"/>
</dbReference>
<feature type="coiled-coil region" evidence="6">
    <location>
        <begin position="544"/>
        <end position="574"/>
    </location>
</feature>
<feature type="domain" description="BRO1" evidence="8">
    <location>
        <begin position="4"/>
        <end position="398"/>
    </location>
</feature>
<feature type="compositionally biased region" description="Low complexity" evidence="7">
    <location>
        <begin position="839"/>
        <end position="850"/>
    </location>
</feature>
<dbReference type="PANTHER" id="PTHR23030">
    <property type="entry name" value="PCD6 INTERACTING PROTEIN-RELATED"/>
    <property type="match status" value="1"/>
</dbReference>
<evidence type="ECO:0000256" key="5">
    <source>
        <dbReference type="ARBA" id="ARBA00041284"/>
    </source>
</evidence>
<proteinExistence type="predicted"/>
<dbReference type="InterPro" id="IPR004328">
    <property type="entry name" value="BRO1_dom"/>
</dbReference>
<feature type="compositionally biased region" description="Low complexity" evidence="7">
    <location>
        <begin position="791"/>
        <end position="803"/>
    </location>
</feature>
<evidence type="ECO:0000313" key="10">
    <source>
        <dbReference type="Proteomes" id="UP001623330"/>
    </source>
</evidence>
<dbReference type="SMART" id="SM01041">
    <property type="entry name" value="BRO1"/>
    <property type="match status" value="1"/>
</dbReference>
<dbReference type="CDD" id="cd09237">
    <property type="entry name" value="V_ScBro1_like"/>
    <property type="match status" value="1"/>
</dbReference>
<keyword evidence="6" id="KW-0175">Coiled coil</keyword>
<keyword evidence="3" id="KW-0963">Cytoplasm</keyword>
<dbReference type="EMBL" id="JBEVYD010000001">
    <property type="protein sequence ID" value="KAL3235313.1"/>
    <property type="molecule type" value="Genomic_DNA"/>
</dbReference>
<evidence type="ECO:0000256" key="1">
    <source>
        <dbReference type="ARBA" id="ARBA00004177"/>
    </source>
</evidence>
<gene>
    <name evidence="9" type="ORF">RNJ44_00072</name>
</gene>
<protein>
    <recommendedName>
        <fullName evidence="5">BRO domain-containing protein 1</fullName>
    </recommendedName>
</protein>
<sequence length="907" mass="103191">MKASIVTLKLKDTQKVDWKRGLSGYLKRIYGRQWREFYDEGLCGELDHTRGSANAEVGAATLVEQNYRYYAYLEQMYMRLGNNVPLKMEFTWYDAEYGLVSSPAKHTQKNLVFEKSCTLYNLGVALTELAKEKLNDDSKVAMQSLAKATACFQYLSDNFFNSPSADLHKENTKLLSDLAHAEAQEIFLLKIVNGGAAEKQASLISKLALSASLLYESCWDYLRTEEGGLIPYGEPSWASVVTCKYYLFRTIAAHHHAIALEQQDKYGEAIAFIKLAQQNLTSSFSYRYVLKEYFDFDGLSEILKEKLTQLTKDNDFIFHESIPQGITFASLKPMDGIKAPKWEDQLAPYMSNVAEKCEKLFRGIVPMEIYEKESIYSEDKASLIRQYVNDSETADLEYSSFIEFTHLPTLLGDLKKRYNKQGTTGPMDPQADMMRDQINSWMNNIAGSRFKDPNAQLKLIESKKREILTILGGLPAEQKENVVKLKMTLVEAASSDEKLFALVTPYANELTLLQNPNELWKIFNSLSPNDSMQESLLDIDDSKNKEILDKISEIEQMAEDLRLLKEERGRTLSELKNQSNDDDITNVLLSNSKATESELKSLFRKELDKFKPLTTRIEATIFKQDSIISEIKSELDNVFNLSGLENKSNEEEQRLKKRKEFFTKIEEAATNFMIFNNDFPKGLGFYESLLKMSKDLALSVSQKEESKNENVPMGMTSDNTVVPPPLPPQPKSTTTNISEQFGNMSLGNQTSGMPLPQQQSFQQQYQPQYQVPVTGQQQGHYSQAPPPSQFPPTSQQNYAQPPNAQQPPPPAYSSTPLVPSRNYQDPYANSQQHPPPVPQQYQQHQVPGGYSQTPMVPPKQPAQSNPNMMSRKEQMEREERELQRDPTAFYKNSSVFDESLYSKYSGR</sequence>
<dbReference type="Gene3D" id="1.20.140.50">
    <property type="entry name" value="alix/aip1 like domains"/>
    <property type="match status" value="1"/>
</dbReference>
<dbReference type="Gene3D" id="1.25.40.280">
    <property type="entry name" value="alix/aip1 like domains"/>
    <property type="match status" value="1"/>
</dbReference>
<accession>A0ABR4P109</accession>
<comment type="caution">
    <text evidence="9">The sequence shown here is derived from an EMBL/GenBank/DDBJ whole genome shotgun (WGS) entry which is preliminary data.</text>
</comment>
<feature type="compositionally biased region" description="Polar residues" evidence="7">
    <location>
        <begin position="731"/>
        <end position="752"/>
    </location>
</feature>
<evidence type="ECO:0000313" key="9">
    <source>
        <dbReference type="EMBL" id="KAL3235313.1"/>
    </source>
</evidence>
<feature type="compositionally biased region" description="Basic and acidic residues" evidence="7">
    <location>
        <begin position="870"/>
        <end position="884"/>
    </location>
</feature>
<feature type="compositionally biased region" description="Polar residues" evidence="7">
    <location>
        <begin position="813"/>
        <end position="830"/>
    </location>
</feature>
<comment type="subcellular location">
    <subcellularLocation>
        <location evidence="2">Cytoplasm</location>
    </subcellularLocation>
    <subcellularLocation>
        <location evidence="1">Endosome</location>
    </subcellularLocation>
</comment>
<evidence type="ECO:0000256" key="6">
    <source>
        <dbReference type="SAM" id="Coils"/>
    </source>
</evidence>
<evidence type="ECO:0000256" key="4">
    <source>
        <dbReference type="ARBA" id="ARBA00022753"/>
    </source>
</evidence>
<dbReference type="PANTHER" id="PTHR23030:SF30">
    <property type="entry name" value="TYROSINE-PROTEIN PHOSPHATASE NON-RECEPTOR TYPE 23"/>
    <property type="match status" value="1"/>
</dbReference>
<name>A0ABR4P109_9SACH</name>
<evidence type="ECO:0000256" key="3">
    <source>
        <dbReference type="ARBA" id="ARBA00022490"/>
    </source>
</evidence>
<keyword evidence="4" id="KW-0967">Endosome</keyword>
<dbReference type="InterPro" id="IPR038499">
    <property type="entry name" value="BRO1_sf"/>
</dbReference>
<reference evidence="9 10" key="1">
    <citation type="submission" date="2024-05" db="EMBL/GenBank/DDBJ databases">
        <title>Long read based assembly of the Candida bracarensis genome reveals expanded adhesin content.</title>
        <authorList>
            <person name="Marcet-Houben M."/>
            <person name="Ksiezopolska E."/>
            <person name="Gabaldon T."/>
        </authorList>
    </citation>
    <scope>NUCLEOTIDE SEQUENCE [LARGE SCALE GENOMIC DNA]</scope>
    <source>
        <strain evidence="9 10">CBM6</strain>
    </source>
</reference>
<keyword evidence="10" id="KW-1185">Reference proteome</keyword>
<dbReference type="Pfam" id="PF03097">
    <property type="entry name" value="BRO1"/>
    <property type="match status" value="1"/>
</dbReference>
<feature type="region of interest" description="Disordered" evidence="7">
    <location>
        <begin position="701"/>
        <end position="907"/>
    </location>
</feature>
<evidence type="ECO:0000259" key="8">
    <source>
        <dbReference type="PROSITE" id="PS51180"/>
    </source>
</evidence>
<evidence type="ECO:0000256" key="7">
    <source>
        <dbReference type="SAM" id="MobiDB-lite"/>
    </source>
</evidence>
<dbReference type="PROSITE" id="PS51180">
    <property type="entry name" value="BRO1"/>
    <property type="match status" value="1"/>
</dbReference>
<dbReference type="Pfam" id="PF13949">
    <property type="entry name" value="ALIX_LYPXL_bnd"/>
    <property type="match status" value="1"/>
</dbReference>